<organism evidence="2 3">
    <name type="scientific">Salvelinus namaycush</name>
    <name type="common">Lake trout</name>
    <name type="synonym">Salmo namaycush</name>
    <dbReference type="NCBI Taxonomy" id="8040"/>
    <lineage>
        <taxon>Eukaryota</taxon>
        <taxon>Metazoa</taxon>
        <taxon>Chordata</taxon>
        <taxon>Craniata</taxon>
        <taxon>Vertebrata</taxon>
        <taxon>Euteleostomi</taxon>
        <taxon>Actinopterygii</taxon>
        <taxon>Neopterygii</taxon>
        <taxon>Teleostei</taxon>
        <taxon>Protacanthopterygii</taxon>
        <taxon>Salmoniformes</taxon>
        <taxon>Salmonidae</taxon>
        <taxon>Salmoninae</taxon>
        <taxon>Salvelinus</taxon>
    </lineage>
</organism>
<evidence type="ECO:0000313" key="2">
    <source>
        <dbReference type="Proteomes" id="UP000808372"/>
    </source>
</evidence>
<sequence length="104" mass="11723">MWTEVKNQTKIVFSDGNTSERAVPMHTWVLATYEQRNESTTIPRPSYTEGPQARGSGIIPGAIAAAVFIGFVLGLYAVLWKCMVSPPQRKKRRVRVRDKRSQVC</sequence>
<dbReference type="Proteomes" id="UP000808372">
    <property type="component" value="Chromosome 18"/>
</dbReference>
<keyword evidence="2" id="KW-1185">Reference proteome</keyword>
<keyword evidence="1" id="KW-0812">Transmembrane</keyword>
<dbReference type="GeneID" id="120063384"/>
<gene>
    <name evidence="3" type="primary">sb:cb288</name>
</gene>
<name>A0A8U1F513_SALNM</name>
<dbReference type="KEGG" id="snh:120063384"/>
<evidence type="ECO:0000313" key="3">
    <source>
        <dbReference type="RefSeq" id="XP_038869665.1"/>
    </source>
</evidence>
<reference evidence="3" key="1">
    <citation type="submission" date="2025-08" db="UniProtKB">
        <authorList>
            <consortium name="RefSeq"/>
        </authorList>
    </citation>
    <scope>IDENTIFICATION</scope>
    <source>
        <tissue evidence="3">White muscle</tissue>
    </source>
</reference>
<proteinExistence type="predicted"/>
<keyword evidence="1" id="KW-0472">Membrane</keyword>
<accession>A0A8U1F513</accession>
<evidence type="ECO:0000256" key="1">
    <source>
        <dbReference type="SAM" id="Phobius"/>
    </source>
</evidence>
<dbReference type="RefSeq" id="XP_038869665.1">
    <property type="nucleotide sequence ID" value="XM_039013737.1"/>
</dbReference>
<dbReference type="AlphaFoldDB" id="A0A8U1F513"/>
<feature type="transmembrane region" description="Helical" evidence="1">
    <location>
        <begin position="58"/>
        <end position="83"/>
    </location>
</feature>
<protein>
    <submittedName>
        <fullName evidence="3">Uncharacterized protein sb:cb288</fullName>
    </submittedName>
</protein>
<keyword evidence="1" id="KW-1133">Transmembrane helix</keyword>